<protein>
    <submittedName>
        <fullName evidence="1">Uncharacterized protein</fullName>
    </submittedName>
</protein>
<proteinExistence type="predicted"/>
<name>A0A5A5REN7_MICAE</name>
<reference evidence="1 2" key="1">
    <citation type="submission" date="2018-09" db="EMBL/GenBank/DDBJ databases">
        <title>Evolutionary history of phycoerythrin pigmentation in the water bloom-forming cyanobacterium Microcystis aeruginosa.</title>
        <authorList>
            <person name="Tanabe Y."/>
            <person name="Tanabe Y."/>
            <person name="Yamaguchi H."/>
        </authorList>
    </citation>
    <scope>NUCLEOTIDE SEQUENCE [LARGE SCALE GENOMIC DNA]</scope>
    <source>
        <strain evidence="1 2">NIES-2519</strain>
    </source>
</reference>
<evidence type="ECO:0000313" key="2">
    <source>
        <dbReference type="Proteomes" id="UP000323569"/>
    </source>
</evidence>
<organism evidence="1 2">
    <name type="scientific">Microcystis aeruginosa NIES-2519</name>
    <dbReference type="NCBI Taxonomy" id="2303981"/>
    <lineage>
        <taxon>Bacteria</taxon>
        <taxon>Bacillati</taxon>
        <taxon>Cyanobacteriota</taxon>
        <taxon>Cyanophyceae</taxon>
        <taxon>Oscillatoriophycideae</taxon>
        <taxon>Chroococcales</taxon>
        <taxon>Microcystaceae</taxon>
        <taxon>Microcystis</taxon>
    </lineage>
</organism>
<evidence type="ECO:0000313" key="1">
    <source>
        <dbReference type="EMBL" id="GCA71607.1"/>
    </source>
</evidence>
<comment type="caution">
    <text evidence="1">The sequence shown here is derived from an EMBL/GenBank/DDBJ whole genome shotgun (WGS) entry which is preliminary data.</text>
</comment>
<sequence>MWFVPLPRPQDCILEYILPTKPGRAGNRVSTAKRVNQHQQTSPVFERLLQHFRERIEGVFNEVQNTGGNLERLLRKKVEGLCVHPLSRLLFNPLGNSYKA</sequence>
<accession>A0A5A5REN7</accession>
<dbReference type="EMBL" id="BHVO01000062">
    <property type="protein sequence ID" value="GCA71607.1"/>
    <property type="molecule type" value="Genomic_DNA"/>
</dbReference>
<gene>
    <name evidence="1" type="ORF">MiYa_03149</name>
</gene>
<dbReference type="AlphaFoldDB" id="A0A5A5REN7"/>
<dbReference type="Proteomes" id="UP000323569">
    <property type="component" value="Unassembled WGS sequence"/>
</dbReference>